<sequence>MRVDRHSVPEQTPSAAIEFVRTRYAEQARAAEAGGLSGVRWLGEVLLEYVGARTVELDPEVEERETWLALRSAVVLFRDFVEGQAAPKHSDCFANAGYASHYFRFTKGDEALTVREWDAAWWPALGLRFDAVLEQLAELCPDDHAEGQALVALWSGQDMDTRTLDGHVGPALRAIERRDADLFDDALIRVLRRHRDAASARVRDMREGGYRQLAKDLISWEAVGLAALAHMAGMPIGVESGYLPVRLVTGAGPVVPRADGGPIARPECAAEVAAEWLDRNPRVAQRRIDAIQRFDGSLSGWFNVVYCIASDLRAEQGYRSVLDPRFEDPRSWEVLTRATEAAAQAFKLVTAPPGSMIAVTVEGRTTELPAGEVDDSYASGSAYTHAVALAWTTRSAAALDILASVRRFRRESEEPPTGFAQAIRALVQGGDPRDALRAALEAPGSGDYAQYVEQPRTRLLERLVAGDHAGFDSALAEALTRYSTFYSSGSRSDQFDGQLNFEVLGLACRAADQGFPITVESDYLPRRVIEGAWLTSTR</sequence>
<dbReference type="RefSeq" id="WP_181585047.1">
    <property type="nucleotide sequence ID" value="NZ_CP059399.1"/>
</dbReference>
<dbReference type="Pfam" id="PF15575">
    <property type="entry name" value="Imm49"/>
    <property type="match status" value="2"/>
</dbReference>
<proteinExistence type="predicted"/>
<dbReference type="KEGG" id="nhu:H0264_18040"/>
<name>A0A7D6Z7V1_9NOCA</name>
<protein>
    <submittedName>
        <fullName evidence="1">Immunity 49 family protein</fullName>
    </submittedName>
</protein>
<dbReference type="Proteomes" id="UP000515512">
    <property type="component" value="Chromosome"/>
</dbReference>
<organism evidence="1 2">
    <name type="scientific">Nocardia huaxiensis</name>
    <dbReference type="NCBI Taxonomy" id="2755382"/>
    <lineage>
        <taxon>Bacteria</taxon>
        <taxon>Bacillati</taxon>
        <taxon>Actinomycetota</taxon>
        <taxon>Actinomycetes</taxon>
        <taxon>Mycobacteriales</taxon>
        <taxon>Nocardiaceae</taxon>
        <taxon>Nocardia</taxon>
    </lineage>
</organism>
<accession>A0A7D6Z7V1</accession>
<evidence type="ECO:0000313" key="2">
    <source>
        <dbReference type="Proteomes" id="UP000515512"/>
    </source>
</evidence>
<dbReference type="EMBL" id="CP059399">
    <property type="protein sequence ID" value="QLY33884.1"/>
    <property type="molecule type" value="Genomic_DNA"/>
</dbReference>
<reference evidence="1 2" key="1">
    <citation type="submission" date="2020-07" db="EMBL/GenBank/DDBJ databases">
        <authorList>
            <person name="Zhuang K."/>
            <person name="Ran Y."/>
        </authorList>
    </citation>
    <scope>NUCLEOTIDE SEQUENCE [LARGE SCALE GENOMIC DNA]</scope>
    <source>
        <strain evidence="1 2">WCH-YHL-001</strain>
    </source>
</reference>
<dbReference type="AlphaFoldDB" id="A0A7D6Z7V1"/>
<dbReference type="InterPro" id="IPR029074">
    <property type="entry name" value="Imm49"/>
</dbReference>
<evidence type="ECO:0000313" key="1">
    <source>
        <dbReference type="EMBL" id="QLY33884.1"/>
    </source>
</evidence>
<keyword evidence="2" id="KW-1185">Reference proteome</keyword>
<gene>
    <name evidence="1" type="ORF">H0264_18040</name>
</gene>